<dbReference type="AlphaFoldDB" id="A0A4P6JE32"/>
<comment type="caution">
    <text evidence="1">The sequence shown here is derived from an EMBL/GenBank/DDBJ whole genome shotgun (WGS) entry which is preliminary data.</text>
</comment>
<reference evidence="1" key="1">
    <citation type="submission" date="2022-10" db="EMBL/GenBank/DDBJ databases">
        <authorList>
            <person name="Turner M.S."/>
            <person name="Huang W."/>
        </authorList>
    </citation>
    <scope>NUCLEOTIDE SEQUENCE</scope>
    <source>
        <strain evidence="1">581</strain>
    </source>
</reference>
<evidence type="ECO:0000313" key="2">
    <source>
        <dbReference type="Proteomes" id="UP001152656"/>
    </source>
</evidence>
<evidence type="ECO:0000313" key="1">
    <source>
        <dbReference type="EMBL" id="MDG4981449.1"/>
    </source>
</evidence>
<dbReference type="EMBL" id="JAOWLP010000005">
    <property type="protein sequence ID" value="MDG4981449.1"/>
    <property type="molecule type" value="Genomic_DNA"/>
</dbReference>
<accession>A0A4P6JE32</accession>
<proteinExistence type="predicted"/>
<organism evidence="1 2">
    <name type="scientific">Lactococcus lactis</name>
    <dbReference type="NCBI Taxonomy" id="1358"/>
    <lineage>
        <taxon>Bacteria</taxon>
        <taxon>Bacillati</taxon>
        <taxon>Bacillota</taxon>
        <taxon>Bacilli</taxon>
        <taxon>Lactobacillales</taxon>
        <taxon>Streptococcaceae</taxon>
        <taxon>Lactococcus</taxon>
    </lineage>
</organism>
<name>A0A4P6JE32_9LACT</name>
<dbReference type="RefSeq" id="WP_058207912.1">
    <property type="nucleotide sequence ID" value="NZ_BLYG01000001.1"/>
</dbReference>
<protein>
    <submittedName>
        <fullName evidence="1">Uncharacterized protein</fullName>
    </submittedName>
</protein>
<sequence>MSKALITDEEYRRFEDIIFKVWRIYEFGENEFTQTEMEHINKVFGQLNTEHHREHKIIVRHHLKRVYYTTMAREQGVSEGYIRKLVKNGAYYFLQIYNHQKS</sequence>
<dbReference type="Proteomes" id="UP001152656">
    <property type="component" value="Unassembled WGS sequence"/>
</dbReference>
<reference evidence="1" key="2">
    <citation type="journal article" date="2023" name="Food Microbiol.">
        <title>Evaluation of the fermentation potential of lactic acid bacteria isolated from herbs, fruits and vegetables as starter cultures in nut-based milk alternatives.</title>
        <authorList>
            <person name="Huang W."/>
            <person name="Dong A."/>
            <person name="Pham H.T."/>
            <person name="Zhou C."/>
            <person name="Huo Z."/>
            <person name="Watjen A.P."/>
            <person name="Prakash S."/>
            <person name="Bang-Berthelsen C.H."/>
            <person name="Turner M.S."/>
        </authorList>
    </citation>
    <scope>NUCLEOTIDE SEQUENCE</scope>
    <source>
        <strain evidence="1">581</strain>
    </source>
</reference>
<gene>
    <name evidence="1" type="ORF">OGZ39_07235</name>
</gene>